<evidence type="ECO:0000313" key="2">
    <source>
        <dbReference type="Proteomes" id="UP001055072"/>
    </source>
</evidence>
<protein>
    <submittedName>
        <fullName evidence="1">Uncharacterized protein</fullName>
    </submittedName>
</protein>
<organism evidence="1 2">
    <name type="scientific">Irpex rosettiformis</name>
    <dbReference type="NCBI Taxonomy" id="378272"/>
    <lineage>
        <taxon>Eukaryota</taxon>
        <taxon>Fungi</taxon>
        <taxon>Dikarya</taxon>
        <taxon>Basidiomycota</taxon>
        <taxon>Agaricomycotina</taxon>
        <taxon>Agaricomycetes</taxon>
        <taxon>Polyporales</taxon>
        <taxon>Irpicaceae</taxon>
        <taxon>Irpex</taxon>
    </lineage>
</organism>
<proteinExistence type="predicted"/>
<evidence type="ECO:0000313" key="1">
    <source>
        <dbReference type="EMBL" id="KAI0089194.1"/>
    </source>
</evidence>
<dbReference type="Proteomes" id="UP001055072">
    <property type="component" value="Unassembled WGS sequence"/>
</dbReference>
<keyword evidence="2" id="KW-1185">Reference proteome</keyword>
<reference evidence="1" key="1">
    <citation type="journal article" date="2021" name="Environ. Microbiol.">
        <title>Gene family expansions and transcriptome signatures uncover fungal adaptations to wood decay.</title>
        <authorList>
            <person name="Hage H."/>
            <person name="Miyauchi S."/>
            <person name="Viragh M."/>
            <person name="Drula E."/>
            <person name="Min B."/>
            <person name="Chaduli D."/>
            <person name="Navarro D."/>
            <person name="Favel A."/>
            <person name="Norest M."/>
            <person name="Lesage-Meessen L."/>
            <person name="Balint B."/>
            <person name="Merenyi Z."/>
            <person name="de Eugenio L."/>
            <person name="Morin E."/>
            <person name="Martinez A.T."/>
            <person name="Baldrian P."/>
            <person name="Stursova M."/>
            <person name="Martinez M.J."/>
            <person name="Novotny C."/>
            <person name="Magnuson J.K."/>
            <person name="Spatafora J.W."/>
            <person name="Maurice S."/>
            <person name="Pangilinan J."/>
            <person name="Andreopoulos W."/>
            <person name="LaButti K."/>
            <person name="Hundley H."/>
            <person name="Na H."/>
            <person name="Kuo A."/>
            <person name="Barry K."/>
            <person name="Lipzen A."/>
            <person name="Henrissat B."/>
            <person name="Riley R."/>
            <person name="Ahrendt S."/>
            <person name="Nagy L.G."/>
            <person name="Grigoriev I.V."/>
            <person name="Martin F."/>
            <person name="Rosso M.N."/>
        </authorList>
    </citation>
    <scope>NUCLEOTIDE SEQUENCE</scope>
    <source>
        <strain evidence="1">CBS 384.51</strain>
    </source>
</reference>
<gene>
    <name evidence="1" type="ORF">BDY19DRAFT_889730</name>
</gene>
<name>A0ACB8U4P0_9APHY</name>
<accession>A0ACB8U4P0</accession>
<sequence>MLLQWCTLEPSGPSQLAALRFSSPVRIKSISIFPMDYQPFEKCPDIVSRTEPEAFFLELYFNAHPVSNPNSKEKPKPSNALVPTVLAYAGGRMDFFVNMGVETATRLVVVKGSFERVSMAIYGVVSSEMSPPPSSYEAKLIPSVEPIPLYPPLDPGSHHDPTTLAYQLLELIPDAPPLPLIIRLMFCLKPSNDDWDTPGFPYLYADLDGYPEDSGIEQAMEVTRRPVADDALDVVLQSFSHKVAQALASKDENTAYFLSKLLSHIACQHPELSRSLLGTIELEGVFDAHSLDEDTLERLFDSMANADIAKAFNKSWFLELLASISRSSSNNRELQLLAQQLLTRLEGMPIIEDVLLNTQGAFSTAALTIKNLTSQERSFGTWLASMITHRDLLDKLNENPPLSVPSQYPLPLLKNNRIPISHEEFITFLRAVLGVSSVLAVYAWADSLPHQNCRERALGILRLWQDVDGYREIVNHLLLSRQMIFRLECMLDNEIPTRAGIDAEHILVNLAKDPHAILHPELMKSILSLKPPHCYITQEERLSMQEAAEIAEDGLRGAVDYLVQPPEQPLNSRSVRSLRVALAIISKTLQSEGEQEVLREFWDTGSNSLETCLANLYVELNEEICKHFSVNPSTSLSSQLLPEVFQASDQTISILLRLVPHYPLPGRTIRYVVSSAADLFASTDLIDLVYAQTSPACIAAQHSRQSCIDIVRSLATAQGDAPDGSSYAETILRTLLIHGLQFEDKDPVHHLLQVFSFIDYLLPLPGDIQSSSEQWTLKVLPNLLRELWTFCSALDTENKAHFVRRLVGLDHDIIGIGDWLLQQELQSMLTNLTSLEETNNLQCRLALQYQLALSVQFLLDLMSSSSSVSEWCKNALIADPDVANILALCLEKLSELNVISAPLTTIVQTFASDPSRLLDEIKLPIALTVLRICQFEEVNSKRITSALHQALSILHTLPSYLVNAQNVAYEVSALLYLLSTSSQLIDGDLPDALLKLLEWLEGVDDPAATIIQGITSATFMSLSEKFKPQLSNERQSILAVLQTRFKFPAQEGVARSAIILPDNMKLSIQDLEYLLREPTPAPSTPKRILNQDALSTVTISPPTAVIRSPAATGLTKTYFNNDFRQLRQAPSARQNTSRLPSMHVDVGSMV</sequence>
<comment type="caution">
    <text evidence="1">The sequence shown here is derived from an EMBL/GenBank/DDBJ whole genome shotgun (WGS) entry which is preliminary data.</text>
</comment>
<dbReference type="EMBL" id="MU274911">
    <property type="protein sequence ID" value="KAI0089194.1"/>
    <property type="molecule type" value="Genomic_DNA"/>
</dbReference>